<evidence type="ECO:0000256" key="6">
    <source>
        <dbReference type="ARBA" id="ARBA00023136"/>
    </source>
</evidence>
<dbReference type="PANTHER" id="PTHR36838">
    <property type="entry name" value="AUXIN EFFLUX CARRIER FAMILY PROTEIN"/>
    <property type="match status" value="1"/>
</dbReference>
<evidence type="ECO:0000256" key="1">
    <source>
        <dbReference type="ARBA" id="ARBA00004141"/>
    </source>
</evidence>
<feature type="transmembrane region" description="Helical" evidence="7">
    <location>
        <begin position="126"/>
        <end position="146"/>
    </location>
</feature>
<dbReference type="GO" id="GO:0055085">
    <property type="term" value="P:transmembrane transport"/>
    <property type="evidence" value="ECO:0007669"/>
    <property type="project" value="InterPro"/>
</dbReference>
<evidence type="ECO:0000256" key="2">
    <source>
        <dbReference type="ARBA" id="ARBA00022448"/>
    </source>
</evidence>
<feature type="transmembrane region" description="Helical" evidence="7">
    <location>
        <begin position="195"/>
        <end position="213"/>
    </location>
</feature>
<keyword evidence="4 7" id="KW-0812">Transmembrane</keyword>
<dbReference type="PANTHER" id="PTHR36838:SF1">
    <property type="entry name" value="SLR1864 PROTEIN"/>
    <property type="match status" value="1"/>
</dbReference>
<keyword evidence="3" id="KW-1003">Cell membrane</keyword>
<keyword evidence="2" id="KW-0813">Transport</keyword>
<dbReference type="Proteomes" id="UP000198518">
    <property type="component" value="Unassembled WGS sequence"/>
</dbReference>
<evidence type="ECO:0000256" key="5">
    <source>
        <dbReference type="ARBA" id="ARBA00022989"/>
    </source>
</evidence>
<evidence type="ECO:0000256" key="4">
    <source>
        <dbReference type="ARBA" id="ARBA00022692"/>
    </source>
</evidence>
<evidence type="ECO:0000313" key="9">
    <source>
        <dbReference type="Proteomes" id="UP000198518"/>
    </source>
</evidence>
<organism evidence="8 9">
    <name type="scientific">Halobacterium jilantaiense</name>
    <dbReference type="NCBI Taxonomy" id="355548"/>
    <lineage>
        <taxon>Archaea</taxon>
        <taxon>Methanobacteriati</taxon>
        <taxon>Methanobacteriota</taxon>
        <taxon>Stenosarchaea group</taxon>
        <taxon>Halobacteria</taxon>
        <taxon>Halobacteriales</taxon>
        <taxon>Halobacteriaceae</taxon>
        <taxon>Halobacterium</taxon>
    </lineage>
</organism>
<dbReference type="OrthoDB" id="147743at2157"/>
<dbReference type="RefSeq" id="WP_089670421.1">
    <property type="nucleotide sequence ID" value="NZ_FOJA01000001.1"/>
</dbReference>
<feature type="transmembrane region" description="Helical" evidence="7">
    <location>
        <begin position="62"/>
        <end position="81"/>
    </location>
</feature>
<dbReference type="AlphaFoldDB" id="A0A1I0QD31"/>
<feature type="transmembrane region" description="Helical" evidence="7">
    <location>
        <begin position="225"/>
        <end position="248"/>
    </location>
</feature>
<keyword evidence="6 7" id="KW-0472">Membrane</keyword>
<sequence>MVDLAGIFLGAVGPIVAIAGVGYALDSTKDVDPGALNTAVVYVLAPALVFHSLAVTDLDADTLARLGVGVVAFTLAMWAVAELVGRATGEREPLLSALVLVAIFSNSGNLGIPVSDFAFGDVGRQTAVVFLSVQSVLMYTLGVYAASRSGGSAGREGLRRVFRLPLVYAVLAALLARALGVVPAADSAAMESVQLVGDAAIPVMLLVLGIQLARTNTGAAVTRTGWAVALRLVAAPAVGLGVAVLLGFQNPDVARVFVLEAAMPAAVTPVILVTEFAADARDGGLGVPQFVSTSVLVTTLLGVPALTLLIALLQSGAVL</sequence>
<gene>
    <name evidence="8" type="ORF">SAMN04487945_2497</name>
</gene>
<comment type="subcellular location">
    <subcellularLocation>
        <location evidence="1">Membrane</location>
        <topology evidence="1">Multi-pass membrane protein</topology>
    </subcellularLocation>
</comment>
<dbReference type="EMBL" id="FOJA01000001">
    <property type="protein sequence ID" value="SEW24956.1"/>
    <property type="molecule type" value="Genomic_DNA"/>
</dbReference>
<evidence type="ECO:0000256" key="7">
    <source>
        <dbReference type="SAM" id="Phobius"/>
    </source>
</evidence>
<dbReference type="Pfam" id="PF03547">
    <property type="entry name" value="Mem_trans"/>
    <property type="match status" value="2"/>
</dbReference>
<feature type="transmembrane region" description="Helical" evidence="7">
    <location>
        <begin position="93"/>
        <end position="114"/>
    </location>
</feature>
<evidence type="ECO:0008006" key="10">
    <source>
        <dbReference type="Google" id="ProtNLM"/>
    </source>
</evidence>
<dbReference type="InterPro" id="IPR004776">
    <property type="entry name" value="Mem_transp_PIN-like"/>
</dbReference>
<proteinExistence type="predicted"/>
<feature type="transmembrane region" description="Helical" evidence="7">
    <location>
        <begin position="290"/>
        <end position="313"/>
    </location>
</feature>
<accession>A0A1I0QD31</accession>
<name>A0A1I0QD31_9EURY</name>
<keyword evidence="9" id="KW-1185">Reference proteome</keyword>
<protein>
    <recommendedName>
        <fullName evidence="10">Permease</fullName>
    </recommendedName>
</protein>
<feature type="transmembrane region" description="Helical" evidence="7">
    <location>
        <begin position="6"/>
        <end position="25"/>
    </location>
</feature>
<feature type="transmembrane region" description="Helical" evidence="7">
    <location>
        <begin position="254"/>
        <end position="278"/>
    </location>
</feature>
<reference evidence="8 9" key="1">
    <citation type="submission" date="2016-10" db="EMBL/GenBank/DDBJ databases">
        <authorList>
            <person name="de Groot N.N."/>
        </authorList>
    </citation>
    <scope>NUCLEOTIDE SEQUENCE [LARGE SCALE GENOMIC DNA]</scope>
    <source>
        <strain evidence="8 9">CGMCC 1.5337</strain>
    </source>
</reference>
<dbReference type="GO" id="GO:0016020">
    <property type="term" value="C:membrane"/>
    <property type="evidence" value="ECO:0007669"/>
    <property type="project" value="UniProtKB-SubCell"/>
</dbReference>
<dbReference type="STRING" id="355548.SAMN04487945_2497"/>
<evidence type="ECO:0000256" key="3">
    <source>
        <dbReference type="ARBA" id="ARBA00022475"/>
    </source>
</evidence>
<feature type="transmembrane region" description="Helical" evidence="7">
    <location>
        <begin position="166"/>
        <end position="183"/>
    </location>
</feature>
<feature type="transmembrane region" description="Helical" evidence="7">
    <location>
        <begin position="37"/>
        <end position="56"/>
    </location>
</feature>
<keyword evidence="5 7" id="KW-1133">Transmembrane helix</keyword>
<evidence type="ECO:0000313" key="8">
    <source>
        <dbReference type="EMBL" id="SEW24956.1"/>
    </source>
</evidence>